<organism evidence="2 3">
    <name type="scientific">Microbacterium halimionae</name>
    <dbReference type="NCBI Taxonomy" id="1526413"/>
    <lineage>
        <taxon>Bacteria</taxon>
        <taxon>Bacillati</taxon>
        <taxon>Actinomycetota</taxon>
        <taxon>Actinomycetes</taxon>
        <taxon>Micrococcales</taxon>
        <taxon>Microbacteriaceae</taxon>
        <taxon>Microbacterium</taxon>
    </lineage>
</organism>
<sequence length="84" mass="8230">MDPSGQERNPSAYASCNPINSADPSGLAAVSGDCWLAYAGVLLAAVGVIATTVTAPATLGGSLILGAATASYALSLYGGIQSRN</sequence>
<feature type="transmembrane region" description="Helical" evidence="1">
    <location>
        <begin position="35"/>
        <end position="53"/>
    </location>
</feature>
<evidence type="ECO:0000256" key="1">
    <source>
        <dbReference type="SAM" id="Phobius"/>
    </source>
</evidence>
<reference evidence="2 3" key="1">
    <citation type="submission" date="2020-07" db="EMBL/GenBank/DDBJ databases">
        <title>Sequencing the genomes of 1000 actinobacteria strains.</title>
        <authorList>
            <person name="Klenk H.-P."/>
        </authorList>
    </citation>
    <scope>NUCLEOTIDE SEQUENCE [LARGE SCALE GENOMIC DNA]</scope>
    <source>
        <strain evidence="2 3">DSM 27576</strain>
    </source>
</reference>
<protein>
    <submittedName>
        <fullName evidence="2">Uncharacterized protein</fullName>
    </submittedName>
</protein>
<proteinExistence type="predicted"/>
<feature type="transmembrane region" description="Helical" evidence="1">
    <location>
        <begin position="59"/>
        <end position="80"/>
    </location>
</feature>
<evidence type="ECO:0000313" key="2">
    <source>
        <dbReference type="EMBL" id="MBA8817083.1"/>
    </source>
</evidence>
<accession>A0A7W3JQK0</accession>
<evidence type="ECO:0000313" key="3">
    <source>
        <dbReference type="Proteomes" id="UP000526083"/>
    </source>
</evidence>
<dbReference type="Proteomes" id="UP000526083">
    <property type="component" value="Unassembled WGS sequence"/>
</dbReference>
<comment type="caution">
    <text evidence="2">The sequence shown here is derived from an EMBL/GenBank/DDBJ whole genome shotgun (WGS) entry which is preliminary data.</text>
</comment>
<keyword evidence="3" id="KW-1185">Reference proteome</keyword>
<keyword evidence="1" id="KW-1133">Transmembrane helix</keyword>
<keyword evidence="1" id="KW-0812">Transmembrane</keyword>
<gene>
    <name evidence="2" type="ORF">FHX48_002177</name>
</gene>
<name>A0A7W3JQK0_9MICO</name>
<dbReference type="AlphaFoldDB" id="A0A7W3JQK0"/>
<dbReference type="EMBL" id="JACGWY010000004">
    <property type="protein sequence ID" value="MBA8817083.1"/>
    <property type="molecule type" value="Genomic_DNA"/>
</dbReference>
<keyword evidence="1" id="KW-0472">Membrane</keyword>